<accession>Q6ZRG2</accession>
<feature type="region of interest" description="Disordered" evidence="1">
    <location>
        <begin position="1"/>
        <end position="107"/>
    </location>
</feature>
<protein>
    <submittedName>
        <fullName evidence="2">cDNA FLJ46374 fis, clone TESTI4052217</fullName>
    </submittedName>
</protein>
<organism evidence="2">
    <name type="scientific">Homo sapiens</name>
    <name type="common">Human</name>
    <dbReference type="NCBI Taxonomy" id="9606"/>
    <lineage>
        <taxon>Eukaryota</taxon>
        <taxon>Metazoa</taxon>
        <taxon>Chordata</taxon>
        <taxon>Craniata</taxon>
        <taxon>Vertebrata</taxon>
        <taxon>Euteleostomi</taxon>
        <taxon>Mammalia</taxon>
        <taxon>Eutheria</taxon>
        <taxon>Euarchontoglires</taxon>
        <taxon>Primates</taxon>
        <taxon>Haplorrhini</taxon>
        <taxon>Catarrhini</taxon>
        <taxon>Hominidae</taxon>
        <taxon>Homo</taxon>
    </lineage>
</organism>
<name>Q6ZRG2_HUMAN</name>
<evidence type="ECO:0000313" key="2">
    <source>
        <dbReference type="EMBL" id="BAC87348.1"/>
    </source>
</evidence>
<dbReference type="PhylomeDB" id="Q6ZRG2"/>
<evidence type="ECO:0000256" key="1">
    <source>
        <dbReference type="SAM" id="MobiDB-lite"/>
    </source>
</evidence>
<sequence>MAPASNFSAGSDWHGVGAAGAAPGQHLASCPVAPDGSSASGPHFLLSTGKPTPSEATRGKSEQGVPAVPTSQRHVLWPLTQPMRQSSDPRAHFPGHGAQPQPEPCEGRGTRMTTWGTMALHTWALYFSLENPGKILKQVHEVLSLCSKQHSSGVGTKGSTEPRPPQPLPGPICAVQVIHACS</sequence>
<feature type="compositionally biased region" description="Polar residues" evidence="1">
    <location>
        <begin position="150"/>
        <end position="159"/>
    </location>
</feature>
<dbReference type="EMBL" id="AK128240">
    <property type="protein sequence ID" value="BAC87348.1"/>
    <property type="molecule type" value="mRNA"/>
</dbReference>
<dbReference type="IntAct" id="Q6ZRG2">
    <property type="interactions" value="1"/>
</dbReference>
<feature type="region of interest" description="Disordered" evidence="1">
    <location>
        <begin position="150"/>
        <end position="170"/>
    </location>
</feature>
<reference evidence="2" key="1">
    <citation type="submission" date="2003-07" db="EMBL/GenBank/DDBJ databases">
        <title>NEDO human cDNA sequencing project.</title>
        <authorList>
            <person name="Ninomiya K."/>
            <person name="Wagatsuma M."/>
            <person name="Kanda K."/>
            <person name="Kondo H."/>
            <person name="Yokoi T."/>
            <person name="Kodaira H."/>
            <person name="Furuya T."/>
            <person name="Takahashi M."/>
            <person name="Kikkawa E."/>
            <person name="Omura Y."/>
            <person name="Abe K."/>
            <person name="Kamihara K."/>
            <person name="Katsuta N."/>
            <person name="Sato K."/>
            <person name="Tanikawa M."/>
            <person name="Yamazaki M."/>
            <person name="Sugiyama T."/>
            <person name="Irie R."/>
            <person name="Otsuki T."/>
            <person name="Sato H."/>
            <person name="Wakamatsu A."/>
            <person name="Ishii S."/>
            <person name="Yamamoto J."/>
            <person name="Isono Y."/>
            <person name="Kawai-Hio Y."/>
            <person name="Saito K."/>
            <person name="Nishikawa T."/>
            <person name="Kimura K."/>
            <person name="Yamashita H."/>
            <person name="Matsuo K."/>
            <person name="Nakamura Y."/>
            <person name="Sekine M."/>
            <person name="Kikuchi H."/>
            <person name="Murakawa K."/>
            <person name="Kanehori K."/>
            <person name="Takahashi-Fujii A."/>
            <person name="Oshima A."/>
            <person name="Sugiyama A."/>
            <person name="Kawakami B."/>
            <person name="Suzuki Y."/>
            <person name="Sugano S."/>
            <person name="Nagahari K."/>
            <person name="Masuho Y."/>
            <person name="Nagai K."/>
            <person name="Isogai T."/>
        </authorList>
    </citation>
    <scope>NUCLEOTIDE SEQUENCE</scope>
    <source>
        <tissue evidence="2">Testis</tissue>
    </source>
</reference>
<dbReference type="AlphaFoldDB" id="Q6ZRG2"/>
<proteinExistence type="evidence at transcript level"/>